<dbReference type="EMBL" id="NMUH01000585">
    <property type="protein sequence ID" value="MQL81733.1"/>
    <property type="molecule type" value="Genomic_DNA"/>
</dbReference>
<accession>A0A843UL42</accession>
<evidence type="ECO:0000313" key="3">
    <source>
        <dbReference type="Proteomes" id="UP000652761"/>
    </source>
</evidence>
<dbReference type="Proteomes" id="UP000652761">
    <property type="component" value="Unassembled WGS sequence"/>
</dbReference>
<feature type="region of interest" description="Disordered" evidence="1">
    <location>
        <begin position="40"/>
        <end position="68"/>
    </location>
</feature>
<organism evidence="2 3">
    <name type="scientific">Colocasia esculenta</name>
    <name type="common">Wild taro</name>
    <name type="synonym">Arum esculentum</name>
    <dbReference type="NCBI Taxonomy" id="4460"/>
    <lineage>
        <taxon>Eukaryota</taxon>
        <taxon>Viridiplantae</taxon>
        <taxon>Streptophyta</taxon>
        <taxon>Embryophyta</taxon>
        <taxon>Tracheophyta</taxon>
        <taxon>Spermatophyta</taxon>
        <taxon>Magnoliopsida</taxon>
        <taxon>Liliopsida</taxon>
        <taxon>Araceae</taxon>
        <taxon>Aroideae</taxon>
        <taxon>Colocasieae</taxon>
        <taxon>Colocasia</taxon>
    </lineage>
</organism>
<proteinExistence type="predicted"/>
<gene>
    <name evidence="2" type="ORF">Taro_014203</name>
</gene>
<keyword evidence="3" id="KW-1185">Reference proteome</keyword>
<sequence>MFICARLHGETLPKRRFCLRDSTRGTFICTYPHVETIQRSWSKSQEHSSTPNTQSSSRHAVKLFKQLS</sequence>
<protein>
    <submittedName>
        <fullName evidence="2">Uncharacterized protein</fullName>
    </submittedName>
</protein>
<evidence type="ECO:0000313" key="2">
    <source>
        <dbReference type="EMBL" id="MQL81733.1"/>
    </source>
</evidence>
<name>A0A843UL42_COLES</name>
<reference evidence="2" key="1">
    <citation type="submission" date="2017-07" db="EMBL/GenBank/DDBJ databases">
        <title>Taro Niue Genome Assembly and Annotation.</title>
        <authorList>
            <person name="Atibalentja N."/>
            <person name="Keating K."/>
            <person name="Fields C.J."/>
        </authorList>
    </citation>
    <scope>NUCLEOTIDE SEQUENCE</scope>
    <source>
        <strain evidence="2">Niue_2</strain>
        <tissue evidence="2">Leaf</tissue>
    </source>
</reference>
<comment type="caution">
    <text evidence="2">The sequence shown here is derived from an EMBL/GenBank/DDBJ whole genome shotgun (WGS) entry which is preliminary data.</text>
</comment>
<feature type="compositionally biased region" description="Polar residues" evidence="1">
    <location>
        <begin position="40"/>
        <end position="58"/>
    </location>
</feature>
<dbReference type="AlphaFoldDB" id="A0A843UL42"/>
<evidence type="ECO:0000256" key="1">
    <source>
        <dbReference type="SAM" id="MobiDB-lite"/>
    </source>
</evidence>